<feature type="compositionally biased region" description="Low complexity" evidence="1">
    <location>
        <begin position="289"/>
        <end position="300"/>
    </location>
</feature>
<reference evidence="3 4" key="1">
    <citation type="submission" date="2022-11" db="UniProtKB">
        <authorList>
            <consortium name="WormBaseParasite"/>
        </authorList>
    </citation>
    <scope>IDENTIFICATION</scope>
</reference>
<feature type="region of interest" description="Disordered" evidence="1">
    <location>
        <begin position="283"/>
        <end position="302"/>
    </location>
</feature>
<feature type="region of interest" description="Disordered" evidence="1">
    <location>
        <begin position="184"/>
        <end position="242"/>
    </location>
</feature>
<keyword evidence="2" id="KW-1185">Reference proteome</keyword>
<feature type="compositionally biased region" description="Basic residues" evidence="1">
    <location>
        <begin position="227"/>
        <end position="242"/>
    </location>
</feature>
<dbReference type="WBParaSite" id="PgR062_g011_t01">
    <property type="protein sequence ID" value="PgR062_g011_t01"/>
    <property type="gene ID" value="PgR062_g011"/>
</dbReference>
<sequence length="593" mass="66369">MSYFSNLPPFMSDWPESKLLDYAVNHLEWMEENCNTDEERCVLRRIAVEVARRFGEPGSVFFDDPKMLTVIRIIGKVSRRMGLKGVLKKAYERGQFRKLAEFYILWAKVYAEEGDEKYFNEVWALALIAPAQPLAYIDEAFSAMRREYFSTTINRSVVSVSENAEGRQQNIVGKDSSELNAFTSLSSHNTQQSSSASGVSIEKPREEQGTLYAASGKTSSFQEKRNFVRHSPRRNGNRNGKKNKVAIIDESLSMEERAAMLIGCAISPYALKNWESRIREEKTMDPVNSSKSSDMTSSHSCHTVSEITAVSLSSEKLANRQEAAAPNDCKNAHISTNYKTSRGRVINGDQTVLRDVVENSIRADEHKVSENEQMISGTIPQFCFDEENVNPVRCEAYSDRKSPTDELFVDERISGTEMKKEKISIASATPHELKPPSSFFSLSGYSVFRQASPMKSFPEMPDSFRKKQPNYSVCTSENTQTTTSVSTGSGCCMNISPTSDFGGFRPVSASCADALFPVPKDEFAGMTGFERRMSLSKKKMSNLVQKCTKEQSLLGCTLKISNEMTQAFSQLSIDRNDGICPTKSNKQTDTKIN</sequence>
<evidence type="ECO:0000313" key="3">
    <source>
        <dbReference type="WBParaSite" id="PgR062_g011_t01"/>
    </source>
</evidence>
<evidence type="ECO:0000313" key="2">
    <source>
        <dbReference type="Proteomes" id="UP000887569"/>
    </source>
</evidence>
<dbReference type="Proteomes" id="UP000887569">
    <property type="component" value="Unplaced"/>
</dbReference>
<dbReference type="Gene3D" id="1.25.40.430">
    <property type="match status" value="1"/>
</dbReference>
<proteinExistence type="predicted"/>
<name>A0A915BVD7_PARUN</name>
<organism evidence="2 3">
    <name type="scientific">Parascaris univalens</name>
    <name type="common">Nematode worm</name>
    <dbReference type="NCBI Taxonomy" id="6257"/>
    <lineage>
        <taxon>Eukaryota</taxon>
        <taxon>Metazoa</taxon>
        <taxon>Ecdysozoa</taxon>
        <taxon>Nematoda</taxon>
        <taxon>Chromadorea</taxon>
        <taxon>Rhabditida</taxon>
        <taxon>Spirurina</taxon>
        <taxon>Ascaridomorpha</taxon>
        <taxon>Ascaridoidea</taxon>
        <taxon>Ascarididae</taxon>
        <taxon>Parascaris</taxon>
    </lineage>
</organism>
<evidence type="ECO:0000313" key="4">
    <source>
        <dbReference type="WBParaSite" id="PgR062_g011_t03"/>
    </source>
</evidence>
<evidence type="ECO:0000256" key="1">
    <source>
        <dbReference type="SAM" id="MobiDB-lite"/>
    </source>
</evidence>
<dbReference type="WBParaSite" id="PgR062_g011_t03">
    <property type="protein sequence ID" value="PgR062_g011_t03"/>
    <property type="gene ID" value="PgR062_g011"/>
</dbReference>
<feature type="compositionally biased region" description="Low complexity" evidence="1">
    <location>
        <begin position="184"/>
        <end position="197"/>
    </location>
</feature>
<accession>A0A915BVD7</accession>
<protein>
    <submittedName>
        <fullName evidence="3 4">BUB1 N-terminal domain-containing protein</fullName>
    </submittedName>
</protein>
<dbReference type="AlphaFoldDB" id="A0A915BVD7"/>